<keyword evidence="10 11" id="KW-0472">Membrane</keyword>
<evidence type="ECO:0000313" key="15">
    <source>
        <dbReference type="Proteomes" id="UP000031829"/>
    </source>
</evidence>
<dbReference type="PRINTS" id="PR00727">
    <property type="entry name" value="LEADERPTASE"/>
</dbReference>
<evidence type="ECO:0000256" key="12">
    <source>
        <dbReference type="RuleBase" id="RU362042"/>
    </source>
</evidence>
<evidence type="ECO:0000259" key="13">
    <source>
        <dbReference type="Pfam" id="PF10502"/>
    </source>
</evidence>
<dbReference type="PROSITE" id="PS00761">
    <property type="entry name" value="SPASE_I_3"/>
    <property type="match status" value="1"/>
</dbReference>
<evidence type="ECO:0000256" key="3">
    <source>
        <dbReference type="ARBA" id="ARBA00009370"/>
    </source>
</evidence>
<evidence type="ECO:0000256" key="6">
    <source>
        <dbReference type="ARBA" id="ARBA00022670"/>
    </source>
</evidence>
<evidence type="ECO:0000256" key="10">
    <source>
        <dbReference type="ARBA" id="ARBA00023136"/>
    </source>
</evidence>
<evidence type="ECO:0000256" key="8">
    <source>
        <dbReference type="ARBA" id="ARBA00022801"/>
    </source>
</evidence>
<dbReference type="AlphaFoldDB" id="A0A0B6AS54"/>
<dbReference type="Gene3D" id="2.10.109.10">
    <property type="entry name" value="Umud Fragment, subunit A"/>
    <property type="match status" value="1"/>
</dbReference>
<accession>A0A0B6AS54</accession>
<keyword evidence="7 11" id="KW-0812">Transmembrane</keyword>
<dbReference type="SUPFAM" id="SSF51306">
    <property type="entry name" value="LexA/Signal peptidase"/>
    <property type="match status" value="1"/>
</dbReference>
<evidence type="ECO:0000256" key="4">
    <source>
        <dbReference type="ARBA" id="ARBA00013208"/>
    </source>
</evidence>
<gene>
    <name evidence="14" type="primary">lepB</name>
    <name evidence="14" type="ORF">BG04_5555</name>
</gene>
<feature type="transmembrane region" description="Helical" evidence="11">
    <location>
        <begin position="14"/>
        <end position="38"/>
    </location>
</feature>
<dbReference type="EC" id="3.4.21.89" evidence="4 11"/>
<dbReference type="InterPro" id="IPR036286">
    <property type="entry name" value="LexA/Signal_pep-like_sf"/>
</dbReference>
<dbReference type="Proteomes" id="UP000031829">
    <property type="component" value="Chromosome"/>
</dbReference>
<dbReference type="PANTHER" id="PTHR43390:SF1">
    <property type="entry name" value="CHLOROPLAST PROCESSING PEPTIDASE"/>
    <property type="match status" value="1"/>
</dbReference>
<dbReference type="Pfam" id="PF10502">
    <property type="entry name" value="Peptidase_S26"/>
    <property type="match status" value="1"/>
</dbReference>
<keyword evidence="8 11" id="KW-0378">Hydrolase</keyword>
<dbReference type="GO" id="GO:0009003">
    <property type="term" value="F:signal peptidase activity"/>
    <property type="evidence" value="ECO:0007669"/>
    <property type="project" value="UniProtKB-EC"/>
</dbReference>
<dbReference type="RefSeq" id="WP_013057720.1">
    <property type="nucleotide sequence ID" value="NZ_BCVB01000006.1"/>
</dbReference>
<feature type="domain" description="Peptidase S26" evidence="13">
    <location>
        <begin position="12"/>
        <end position="175"/>
    </location>
</feature>
<comment type="subcellular location">
    <subcellularLocation>
        <location evidence="2">Cell membrane</location>
        <topology evidence="2">Single-pass type II membrane protein</topology>
    </subcellularLocation>
    <subcellularLocation>
        <location evidence="12">Membrane</location>
        <topology evidence="12">Single-pass type II membrane protein</topology>
    </subcellularLocation>
</comment>
<evidence type="ECO:0000256" key="11">
    <source>
        <dbReference type="RuleBase" id="RU003993"/>
    </source>
</evidence>
<proteinExistence type="inferred from homology"/>
<dbReference type="InterPro" id="IPR019756">
    <property type="entry name" value="Pept_S26A_signal_pept_1_Ser-AS"/>
</dbReference>
<dbReference type="InterPro" id="IPR019757">
    <property type="entry name" value="Pept_S26A_signal_pept_1_Lys-AS"/>
</dbReference>
<dbReference type="FunFam" id="2.10.109.10:FF:000008">
    <property type="entry name" value="Signal peptidase I"/>
    <property type="match status" value="1"/>
</dbReference>
<dbReference type="InterPro" id="IPR019758">
    <property type="entry name" value="Pept_S26A_signal_pept_1_CS"/>
</dbReference>
<dbReference type="GO" id="GO:0004252">
    <property type="term" value="F:serine-type endopeptidase activity"/>
    <property type="evidence" value="ECO:0007669"/>
    <property type="project" value="InterPro"/>
</dbReference>
<evidence type="ECO:0000256" key="1">
    <source>
        <dbReference type="ARBA" id="ARBA00000677"/>
    </source>
</evidence>
<dbReference type="GO" id="GO:0005886">
    <property type="term" value="C:plasma membrane"/>
    <property type="evidence" value="ECO:0007669"/>
    <property type="project" value="UniProtKB-SubCell"/>
</dbReference>
<keyword evidence="9 11" id="KW-1133">Transmembrane helix</keyword>
<reference evidence="14 15" key="1">
    <citation type="journal article" date="2015" name="Genome Announc.">
        <title>Complete genome sequences for 35 biothreat assay-relevant bacillus species.</title>
        <authorList>
            <person name="Johnson S.L."/>
            <person name="Daligault H.E."/>
            <person name="Davenport K.W."/>
            <person name="Jaissle J."/>
            <person name="Frey K.G."/>
            <person name="Ladner J.T."/>
            <person name="Broomall S.M."/>
            <person name="Bishop-Lilly K.A."/>
            <person name="Bruce D.C."/>
            <person name="Gibbons H.S."/>
            <person name="Coyne S.R."/>
            <person name="Lo C.C."/>
            <person name="Meincke L."/>
            <person name="Munk A.C."/>
            <person name="Koroleva G.I."/>
            <person name="Rosenzweig C.N."/>
            <person name="Palacios G.F."/>
            <person name="Redden C.L."/>
            <person name="Minogue T.D."/>
            <person name="Chain P.S."/>
        </authorList>
    </citation>
    <scope>NUCLEOTIDE SEQUENCE [LARGE SCALE GENOMIC DNA]</scope>
    <source>
        <strain evidence="15">ATCC 14581 / DSM 32 / JCM 2506 / NBRC 15308 / NCIMB 9376 / NCTC 10342 / NRRL B-14308 / VKM B-512</strain>
    </source>
</reference>
<evidence type="ECO:0000256" key="7">
    <source>
        <dbReference type="ARBA" id="ARBA00022692"/>
    </source>
</evidence>
<dbReference type="KEGG" id="bmeg:BG04_5555"/>
<name>A0A0B6AS54_PRIM2</name>
<dbReference type="PANTHER" id="PTHR43390">
    <property type="entry name" value="SIGNAL PEPTIDASE I"/>
    <property type="match status" value="1"/>
</dbReference>
<evidence type="ECO:0000313" key="14">
    <source>
        <dbReference type="EMBL" id="AJI23922.1"/>
    </source>
</evidence>
<evidence type="ECO:0000256" key="5">
    <source>
        <dbReference type="ARBA" id="ARBA00022475"/>
    </source>
</evidence>
<evidence type="ECO:0000256" key="2">
    <source>
        <dbReference type="ARBA" id="ARBA00004401"/>
    </source>
</evidence>
<dbReference type="GeneID" id="93643496"/>
<dbReference type="InterPro" id="IPR019533">
    <property type="entry name" value="Peptidase_S26"/>
</dbReference>
<protein>
    <recommendedName>
        <fullName evidence="4 11">Signal peptidase I</fullName>
        <ecNumber evidence="4 11">3.4.21.89</ecNumber>
    </recommendedName>
</protein>
<dbReference type="GO" id="GO:0006465">
    <property type="term" value="P:signal peptide processing"/>
    <property type="evidence" value="ECO:0007669"/>
    <property type="project" value="InterPro"/>
</dbReference>
<organism evidence="14 15">
    <name type="scientific">Priestia megaterium (strain ATCC 14581 / DSM 32 / CCUG 1817 / JCM 2506 / NBRC 15308 / NCIMB 9376 / NCTC 10342 / NRRL B-14308 / VKM B-512 / Ford 19)</name>
    <name type="common">Bacillus megaterium</name>
    <dbReference type="NCBI Taxonomy" id="1348623"/>
    <lineage>
        <taxon>Bacteria</taxon>
        <taxon>Bacillati</taxon>
        <taxon>Bacillota</taxon>
        <taxon>Bacilli</taxon>
        <taxon>Bacillales</taxon>
        <taxon>Bacillaceae</taxon>
        <taxon>Priestia</taxon>
    </lineage>
</organism>
<dbReference type="PROSITE" id="PS00501">
    <property type="entry name" value="SPASE_I_1"/>
    <property type="match status" value="1"/>
</dbReference>
<dbReference type="HOGENOM" id="CLU_028723_5_0_9"/>
<comment type="similarity">
    <text evidence="3 12">Belongs to the peptidase S26 family.</text>
</comment>
<evidence type="ECO:0000256" key="9">
    <source>
        <dbReference type="ARBA" id="ARBA00022989"/>
    </source>
</evidence>
<dbReference type="InterPro" id="IPR000223">
    <property type="entry name" value="Pept_S26A_signal_pept_1"/>
</dbReference>
<dbReference type="EMBL" id="CP009920">
    <property type="protein sequence ID" value="AJI23922.1"/>
    <property type="molecule type" value="Genomic_DNA"/>
</dbReference>
<keyword evidence="5" id="KW-1003">Cell membrane</keyword>
<comment type="catalytic activity">
    <reaction evidence="1 11">
        <text>Cleavage of hydrophobic, N-terminal signal or leader sequences from secreted and periplasmic proteins.</text>
        <dbReference type="EC" id="3.4.21.89"/>
    </reaction>
</comment>
<dbReference type="PROSITE" id="PS00760">
    <property type="entry name" value="SPASE_I_2"/>
    <property type="match status" value="1"/>
</dbReference>
<dbReference type="NCBIfam" id="TIGR02227">
    <property type="entry name" value="sigpep_I_bact"/>
    <property type="match status" value="1"/>
</dbReference>
<dbReference type="CDD" id="cd06530">
    <property type="entry name" value="S26_SPase_I"/>
    <property type="match status" value="1"/>
</dbReference>
<keyword evidence="6 11" id="KW-0645">Protease</keyword>
<sequence length="184" mass="21340">MTTEKTKSDQLRSIFKTIIFAIALVFMIRAFLFSPYIVEGASMNPTLHNGERLFVNKLSYSLHDIRRGDIVIIKDEAKNKHYVKRVIGLPGEKIEMKKDQLYIDDKKVSEPYLKTNRQIANNMDMELTGDFEPVQIPKNEVFVMGDNRLYSMDSRNGLGLIDEKRIVGKSEFVFYPIKKIRKTT</sequence>